<evidence type="ECO:0008006" key="3">
    <source>
        <dbReference type="Google" id="ProtNLM"/>
    </source>
</evidence>
<evidence type="ECO:0000313" key="2">
    <source>
        <dbReference type="Proteomes" id="UP000553034"/>
    </source>
</evidence>
<dbReference type="InterPro" id="IPR007497">
    <property type="entry name" value="SIMPL/DUF541"/>
</dbReference>
<dbReference type="EMBL" id="JACIFO010000001">
    <property type="protein sequence ID" value="MBB4117823.1"/>
    <property type="molecule type" value="Genomic_DNA"/>
</dbReference>
<name>A0A840EMG1_9FLAO</name>
<dbReference type="AlphaFoldDB" id="A0A840EMG1"/>
<proteinExistence type="predicted"/>
<dbReference type="Gene3D" id="3.30.70.2970">
    <property type="entry name" value="Protein of unknown function (DUF541), domain 2"/>
    <property type="match status" value="1"/>
</dbReference>
<sequence>MKKLVIALTLITSGLSAQNQPQGVHVTGEGVVNVVPDQVLIDVRVEHEGDTAIEVKNKTDQDVDKVFKFLKKEGIAEKYVQTERISLNKNYQYNTKTYRYVASQSISIKLVDISKYENVIAGLLNAGINRIGNVNFTSSKLDELTKQARVKAIKDAKEKAKVFADALGQDLGKAIYISESNNHYPGPMYKTMAMESSARGGNDKQTIAVGEMQIKVDVQVNFALH</sequence>
<accession>A0A840EMG1</accession>
<dbReference type="Pfam" id="PF04402">
    <property type="entry name" value="SIMPL"/>
    <property type="match status" value="1"/>
</dbReference>
<reference evidence="1 2" key="1">
    <citation type="submission" date="2020-08" db="EMBL/GenBank/DDBJ databases">
        <title>Genomic Encyclopedia of Type Strains, Phase IV (KMG-IV): sequencing the most valuable type-strain genomes for metagenomic binning, comparative biology and taxonomic classification.</title>
        <authorList>
            <person name="Goeker M."/>
        </authorList>
    </citation>
    <scope>NUCLEOTIDE SEQUENCE [LARGE SCALE GENOMIC DNA]</scope>
    <source>
        <strain evidence="1 2">DSM 29568</strain>
    </source>
</reference>
<dbReference type="PANTHER" id="PTHR34387">
    <property type="entry name" value="SLR1258 PROTEIN"/>
    <property type="match status" value="1"/>
</dbReference>
<evidence type="ECO:0000313" key="1">
    <source>
        <dbReference type="EMBL" id="MBB4117823.1"/>
    </source>
</evidence>
<dbReference type="PANTHER" id="PTHR34387:SF1">
    <property type="entry name" value="PERIPLASMIC IMMUNOGENIC PROTEIN"/>
    <property type="match status" value="1"/>
</dbReference>
<organism evidence="1 2">
    <name type="scientific">Mesonia hippocampi</name>
    <dbReference type="NCBI Taxonomy" id="1628250"/>
    <lineage>
        <taxon>Bacteria</taxon>
        <taxon>Pseudomonadati</taxon>
        <taxon>Bacteroidota</taxon>
        <taxon>Flavobacteriia</taxon>
        <taxon>Flavobacteriales</taxon>
        <taxon>Flavobacteriaceae</taxon>
        <taxon>Mesonia</taxon>
    </lineage>
</organism>
<comment type="caution">
    <text evidence="1">The sequence shown here is derived from an EMBL/GenBank/DDBJ whole genome shotgun (WGS) entry which is preliminary data.</text>
</comment>
<dbReference type="RefSeq" id="WP_183475481.1">
    <property type="nucleotide sequence ID" value="NZ_JACIFO010000001.1"/>
</dbReference>
<protein>
    <recommendedName>
        <fullName evidence="3">SIMPL domain-containing protein</fullName>
    </recommendedName>
</protein>
<dbReference type="Proteomes" id="UP000553034">
    <property type="component" value="Unassembled WGS sequence"/>
</dbReference>
<dbReference type="GO" id="GO:0006974">
    <property type="term" value="P:DNA damage response"/>
    <property type="evidence" value="ECO:0007669"/>
    <property type="project" value="TreeGrafter"/>
</dbReference>
<dbReference type="InterPro" id="IPR052022">
    <property type="entry name" value="26kDa_periplasmic_antigen"/>
</dbReference>
<gene>
    <name evidence="1" type="ORF">GGR32_000095</name>
</gene>
<keyword evidence="2" id="KW-1185">Reference proteome</keyword>
<dbReference type="Gene3D" id="3.30.110.170">
    <property type="entry name" value="Protein of unknown function (DUF541), domain 1"/>
    <property type="match status" value="1"/>
</dbReference>